<dbReference type="AlphaFoldDB" id="A0A1L3SNY1"/>
<dbReference type="OrthoDB" id="9787471at2"/>
<dbReference type="PANTHER" id="PTHR43467">
    <property type="entry name" value="COBALT-PRECORRIN-2 C(20)-METHYLTRANSFERASE"/>
    <property type="match status" value="1"/>
</dbReference>
<keyword evidence="5 6" id="KW-0949">S-adenosyl-L-methionine</keyword>
<protein>
    <recommendedName>
        <fullName evidence="6">Precorrin-6A synthase [deacetylating]</fullName>
        <ecNumber evidence="6">2.1.1.152</ecNumber>
    </recommendedName>
</protein>
<evidence type="ECO:0000256" key="1">
    <source>
        <dbReference type="ARBA" id="ARBA00004953"/>
    </source>
</evidence>
<dbReference type="Gene3D" id="3.30.950.10">
    <property type="entry name" value="Methyltransferase, Cobalt-precorrin-4 Transmethylase, Domain 2"/>
    <property type="match status" value="1"/>
</dbReference>
<evidence type="ECO:0000313" key="8">
    <source>
        <dbReference type="EMBL" id="APH71045.1"/>
    </source>
</evidence>
<evidence type="ECO:0000256" key="6">
    <source>
        <dbReference type="PIRNR" id="PIRNR036525"/>
    </source>
</evidence>
<dbReference type="KEGG" id="meso:BSQ44_06430"/>
<keyword evidence="2" id="KW-0169">Cobalamin biosynthesis</keyword>
<gene>
    <name evidence="8" type="ORF">BSQ44_06430</name>
</gene>
<evidence type="ECO:0000256" key="5">
    <source>
        <dbReference type="ARBA" id="ARBA00022691"/>
    </source>
</evidence>
<dbReference type="InterPro" id="IPR014777">
    <property type="entry name" value="4pyrrole_Mease_sub1"/>
</dbReference>
<dbReference type="STRING" id="1670800.BSQ44_06430"/>
<dbReference type="Pfam" id="PF00590">
    <property type="entry name" value="TP_methylase"/>
    <property type="match status" value="1"/>
</dbReference>
<dbReference type="NCBIfam" id="TIGR02434">
    <property type="entry name" value="CobF"/>
    <property type="match status" value="1"/>
</dbReference>
<proteinExistence type="predicted"/>
<dbReference type="InterPro" id="IPR000878">
    <property type="entry name" value="4pyrrol_Mease"/>
</dbReference>
<organism evidence="8 9">
    <name type="scientific">Aquibium oceanicum</name>
    <dbReference type="NCBI Taxonomy" id="1670800"/>
    <lineage>
        <taxon>Bacteria</taxon>
        <taxon>Pseudomonadati</taxon>
        <taxon>Pseudomonadota</taxon>
        <taxon>Alphaproteobacteria</taxon>
        <taxon>Hyphomicrobiales</taxon>
        <taxon>Phyllobacteriaceae</taxon>
        <taxon>Aquibium</taxon>
    </lineage>
</organism>
<name>A0A1L3SNY1_9HYPH</name>
<evidence type="ECO:0000313" key="9">
    <source>
        <dbReference type="Proteomes" id="UP000182840"/>
    </source>
</evidence>
<dbReference type="SUPFAM" id="SSF53790">
    <property type="entry name" value="Tetrapyrrole methylase"/>
    <property type="match status" value="1"/>
</dbReference>
<dbReference type="EMBL" id="CP018171">
    <property type="protein sequence ID" value="APH71045.1"/>
    <property type="molecule type" value="Genomic_DNA"/>
</dbReference>
<dbReference type="InterPro" id="IPR014776">
    <property type="entry name" value="4pyrrole_Mease_sub2"/>
</dbReference>
<dbReference type="Proteomes" id="UP000182840">
    <property type="component" value="Chromosome"/>
</dbReference>
<dbReference type="PANTHER" id="PTHR43467:SF1">
    <property type="entry name" value="PRECORRIN-6A SYNTHASE [DEACETYLATING]"/>
    <property type="match status" value="1"/>
</dbReference>
<sequence>MLKLLVIGIGAGNPEHMTVQAIKALNRADIVLLPRKGSAKEDLAELRREICRRFLETKKTRIVEFDLPRRDGGDAYLKTVDDWHAAIAATYRDLLARELPDGGTAAFLVWGDPSLYDSTLRILDRLRTTHSVAFEPEVIPGITSVQALAASHAMPLNTIGNPVLTTTGRKLRDAPPDAADTIVVMLDGDMSFRHVAQDDYAIYWGAYLGLEQEMIVAGDLAEKASEIEAKRTAAREENGWIMDVYVLKRKGGKGLNG</sequence>
<dbReference type="InterPro" id="IPR035996">
    <property type="entry name" value="4pyrrol_Methylase_sf"/>
</dbReference>
<accession>A0A1L3SNY1</accession>
<evidence type="ECO:0000256" key="4">
    <source>
        <dbReference type="ARBA" id="ARBA00022679"/>
    </source>
</evidence>
<dbReference type="EC" id="2.1.1.152" evidence="6"/>
<comment type="pathway">
    <text evidence="1">Cofactor biosynthesis; adenosylcobalamin biosynthesis.</text>
</comment>
<dbReference type="InterPro" id="IPR012797">
    <property type="entry name" value="CobF"/>
</dbReference>
<evidence type="ECO:0000259" key="7">
    <source>
        <dbReference type="Pfam" id="PF00590"/>
    </source>
</evidence>
<reference evidence="9" key="1">
    <citation type="submission" date="2016-11" db="EMBL/GenBank/DDBJ databases">
        <title>Mesorhizobium oceanicum sp. nov., isolated from deep seawater in South China Sea.</title>
        <authorList>
            <person name="Fu G.-Y."/>
        </authorList>
    </citation>
    <scope>NUCLEOTIDE SEQUENCE [LARGE SCALE GENOMIC DNA]</scope>
    <source>
        <strain evidence="9">B7</strain>
    </source>
</reference>
<evidence type="ECO:0000256" key="2">
    <source>
        <dbReference type="ARBA" id="ARBA00022573"/>
    </source>
</evidence>
<dbReference type="GO" id="GO:0032259">
    <property type="term" value="P:methylation"/>
    <property type="evidence" value="ECO:0007669"/>
    <property type="project" value="UniProtKB-KW"/>
</dbReference>
<evidence type="ECO:0000256" key="3">
    <source>
        <dbReference type="ARBA" id="ARBA00022603"/>
    </source>
</evidence>
<comment type="catalytic activity">
    <reaction evidence="6">
        <text>precorrin-5 + S-adenosyl-L-methionine + H2O = precorrin-6A + acetate + S-adenosyl-L-homocysteine + 2 H(+)</text>
        <dbReference type="Rhea" id="RHEA:18261"/>
        <dbReference type="ChEBI" id="CHEBI:15377"/>
        <dbReference type="ChEBI" id="CHEBI:15378"/>
        <dbReference type="ChEBI" id="CHEBI:30089"/>
        <dbReference type="ChEBI" id="CHEBI:57856"/>
        <dbReference type="ChEBI" id="CHEBI:59789"/>
        <dbReference type="ChEBI" id="CHEBI:77871"/>
        <dbReference type="ChEBI" id="CHEBI:77872"/>
        <dbReference type="EC" id="2.1.1.152"/>
    </reaction>
</comment>
<dbReference type="GO" id="GO:0043819">
    <property type="term" value="F:precorrin-6A synthase (deacetylating) activity"/>
    <property type="evidence" value="ECO:0007669"/>
    <property type="project" value="UniProtKB-EC"/>
</dbReference>
<feature type="domain" description="Tetrapyrrole methylase" evidence="7">
    <location>
        <begin position="3"/>
        <end position="222"/>
    </location>
</feature>
<dbReference type="RefSeq" id="WP_072602451.1">
    <property type="nucleotide sequence ID" value="NZ_CP018171.1"/>
</dbReference>
<keyword evidence="9" id="KW-1185">Reference proteome</keyword>
<keyword evidence="4 6" id="KW-0808">Transferase</keyword>
<comment type="function">
    <text evidence="6">Catalyzes the methylation of C-1 in precorrin-5 and the subsequent extrusion of acetic acid from the resulting intermediate to form cobalt-precorrin-6A.</text>
</comment>
<dbReference type="GO" id="GO:0009236">
    <property type="term" value="P:cobalamin biosynthetic process"/>
    <property type="evidence" value="ECO:0007669"/>
    <property type="project" value="UniProtKB-KW"/>
</dbReference>
<keyword evidence="3 6" id="KW-0489">Methyltransferase</keyword>
<dbReference type="CDD" id="cd11643">
    <property type="entry name" value="Precorrin-6A-synthase"/>
    <property type="match status" value="1"/>
</dbReference>
<dbReference type="Gene3D" id="3.40.1010.10">
    <property type="entry name" value="Cobalt-precorrin-4 Transmethylase, Domain 1"/>
    <property type="match status" value="1"/>
</dbReference>
<dbReference type="PIRSF" id="PIRSF036525">
    <property type="entry name" value="CobF"/>
    <property type="match status" value="1"/>
</dbReference>